<dbReference type="Proteomes" id="UP000222542">
    <property type="component" value="Unassembled WGS sequence"/>
</dbReference>
<dbReference type="AlphaFoldDB" id="A0A2G2ZT22"/>
<dbReference type="EMBL" id="AYRZ02000003">
    <property type="protein sequence ID" value="PHT85124.1"/>
    <property type="molecule type" value="Genomic_DNA"/>
</dbReference>
<dbReference type="InterPro" id="IPR044792">
    <property type="entry name" value="TAR1"/>
</dbReference>
<dbReference type="PANTHER" id="PTHR47188:SF1">
    <property type="entry name" value="PROTEIN TAR1"/>
    <property type="match status" value="1"/>
</dbReference>
<name>A0A2G2ZT22_CAPAN</name>
<feature type="compositionally biased region" description="Polar residues" evidence="1">
    <location>
        <begin position="1"/>
        <end position="10"/>
    </location>
</feature>
<dbReference type="GO" id="GO:0043457">
    <property type="term" value="P:regulation of cellular respiration"/>
    <property type="evidence" value="ECO:0007669"/>
    <property type="project" value="InterPro"/>
</dbReference>
<accession>A0A2G2ZT22</accession>
<organism evidence="2 3">
    <name type="scientific">Capsicum annuum</name>
    <name type="common">Capsicum pepper</name>
    <dbReference type="NCBI Taxonomy" id="4072"/>
    <lineage>
        <taxon>Eukaryota</taxon>
        <taxon>Viridiplantae</taxon>
        <taxon>Streptophyta</taxon>
        <taxon>Embryophyta</taxon>
        <taxon>Tracheophyta</taxon>
        <taxon>Spermatophyta</taxon>
        <taxon>Magnoliopsida</taxon>
        <taxon>eudicotyledons</taxon>
        <taxon>Gunneridae</taxon>
        <taxon>Pentapetalae</taxon>
        <taxon>asterids</taxon>
        <taxon>lamiids</taxon>
        <taxon>Solanales</taxon>
        <taxon>Solanaceae</taxon>
        <taxon>Solanoideae</taxon>
        <taxon>Capsiceae</taxon>
        <taxon>Capsicum</taxon>
    </lineage>
</organism>
<reference evidence="2 3" key="2">
    <citation type="journal article" date="2017" name="Genome Biol.">
        <title>New reference genome sequences of hot pepper reveal the massive evolution of plant disease-resistance genes by retroduplication.</title>
        <authorList>
            <person name="Kim S."/>
            <person name="Park J."/>
            <person name="Yeom S.I."/>
            <person name="Kim Y.M."/>
            <person name="Seo E."/>
            <person name="Kim K.T."/>
            <person name="Kim M.S."/>
            <person name="Lee J.M."/>
            <person name="Cheong K."/>
            <person name="Shin H.S."/>
            <person name="Kim S.B."/>
            <person name="Han K."/>
            <person name="Lee J."/>
            <person name="Park M."/>
            <person name="Lee H.A."/>
            <person name="Lee H.Y."/>
            <person name="Lee Y."/>
            <person name="Oh S."/>
            <person name="Lee J.H."/>
            <person name="Choi E."/>
            <person name="Choi E."/>
            <person name="Lee S.E."/>
            <person name="Jeon J."/>
            <person name="Kim H."/>
            <person name="Choi G."/>
            <person name="Song H."/>
            <person name="Lee J."/>
            <person name="Lee S.C."/>
            <person name="Kwon J.K."/>
            <person name="Lee H.Y."/>
            <person name="Koo N."/>
            <person name="Hong Y."/>
            <person name="Kim R.W."/>
            <person name="Kang W.H."/>
            <person name="Huh J.H."/>
            <person name="Kang B.C."/>
            <person name="Yang T.J."/>
            <person name="Lee Y.H."/>
            <person name="Bennetzen J.L."/>
            <person name="Choi D."/>
        </authorList>
    </citation>
    <scope>NUCLEOTIDE SEQUENCE [LARGE SCALE GENOMIC DNA]</scope>
    <source>
        <strain evidence="3">cv. CM334</strain>
    </source>
</reference>
<feature type="region of interest" description="Disordered" evidence="1">
    <location>
        <begin position="45"/>
        <end position="72"/>
    </location>
</feature>
<comment type="caution">
    <text evidence="2">The sequence shown here is derived from an EMBL/GenBank/DDBJ whole genome shotgun (WGS) entry which is preliminary data.</text>
</comment>
<protein>
    <submittedName>
        <fullName evidence="2">Protein TAR1</fullName>
    </submittedName>
</protein>
<dbReference type="STRING" id="4072.A0A2G2ZT22"/>
<dbReference type="PANTHER" id="PTHR47188">
    <property type="entry name" value="PROTEIN TAR1"/>
    <property type="match status" value="1"/>
</dbReference>
<sequence>MFQYGSNKEPTGQRPECADAEASRRRALLAKIEKTEFHEHIESPSFGRPLIHAGPRPESISGPAHRRFTSDRGASPAPILFSPDNFKHSLTLFSKYFPSFPSGTLSLSVSCPYLALDRIHHPIWAAFPNNPTHGQCLVGSADVAFRTPSAPYETSKFLCSGGSMVARLKLKGIDGRAPPGVEPAA</sequence>
<evidence type="ECO:0000313" key="2">
    <source>
        <dbReference type="EMBL" id="PHT85124.1"/>
    </source>
</evidence>
<evidence type="ECO:0000256" key="1">
    <source>
        <dbReference type="SAM" id="MobiDB-lite"/>
    </source>
</evidence>
<gene>
    <name evidence="2" type="ORF">T459_07230</name>
</gene>
<proteinExistence type="predicted"/>
<keyword evidence="3" id="KW-1185">Reference proteome</keyword>
<feature type="region of interest" description="Disordered" evidence="1">
    <location>
        <begin position="1"/>
        <end position="20"/>
    </location>
</feature>
<dbReference type="Gramene" id="PHT85124">
    <property type="protein sequence ID" value="PHT85124"/>
    <property type="gene ID" value="T459_07230"/>
</dbReference>
<evidence type="ECO:0000313" key="3">
    <source>
        <dbReference type="Proteomes" id="UP000222542"/>
    </source>
</evidence>
<reference evidence="2 3" key="1">
    <citation type="journal article" date="2014" name="Nat. Genet.">
        <title>Genome sequence of the hot pepper provides insights into the evolution of pungency in Capsicum species.</title>
        <authorList>
            <person name="Kim S."/>
            <person name="Park M."/>
            <person name="Yeom S.I."/>
            <person name="Kim Y.M."/>
            <person name="Lee J.M."/>
            <person name="Lee H.A."/>
            <person name="Seo E."/>
            <person name="Choi J."/>
            <person name="Cheong K."/>
            <person name="Kim K.T."/>
            <person name="Jung K."/>
            <person name="Lee G.W."/>
            <person name="Oh S.K."/>
            <person name="Bae C."/>
            <person name="Kim S.B."/>
            <person name="Lee H.Y."/>
            <person name="Kim S.Y."/>
            <person name="Kim M.S."/>
            <person name="Kang B.C."/>
            <person name="Jo Y.D."/>
            <person name="Yang H.B."/>
            <person name="Jeong H.J."/>
            <person name="Kang W.H."/>
            <person name="Kwon J.K."/>
            <person name="Shin C."/>
            <person name="Lim J.Y."/>
            <person name="Park J.H."/>
            <person name="Huh J.H."/>
            <person name="Kim J.S."/>
            <person name="Kim B.D."/>
            <person name="Cohen O."/>
            <person name="Paran I."/>
            <person name="Suh M.C."/>
            <person name="Lee S.B."/>
            <person name="Kim Y.K."/>
            <person name="Shin Y."/>
            <person name="Noh S.J."/>
            <person name="Park J."/>
            <person name="Seo Y.S."/>
            <person name="Kwon S.Y."/>
            <person name="Kim H.A."/>
            <person name="Park J.M."/>
            <person name="Kim H.J."/>
            <person name="Choi S.B."/>
            <person name="Bosland P.W."/>
            <person name="Reeves G."/>
            <person name="Jo S.H."/>
            <person name="Lee B.W."/>
            <person name="Cho H.T."/>
            <person name="Choi H.S."/>
            <person name="Lee M.S."/>
            <person name="Yu Y."/>
            <person name="Do Choi Y."/>
            <person name="Park B.S."/>
            <person name="van Deynze A."/>
            <person name="Ashrafi H."/>
            <person name="Hill T."/>
            <person name="Kim W.T."/>
            <person name="Pai H.S."/>
            <person name="Ahn H.K."/>
            <person name="Yeam I."/>
            <person name="Giovannoni J.J."/>
            <person name="Rose J.K."/>
            <person name="Sorensen I."/>
            <person name="Lee S.J."/>
            <person name="Kim R.W."/>
            <person name="Choi I.Y."/>
            <person name="Choi B.S."/>
            <person name="Lim J.S."/>
            <person name="Lee Y.H."/>
            <person name="Choi D."/>
        </authorList>
    </citation>
    <scope>NUCLEOTIDE SEQUENCE [LARGE SCALE GENOMIC DNA]</scope>
    <source>
        <strain evidence="3">cv. CM334</strain>
    </source>
</reference>